<dbReference type="Gene3D" id="1.50.10.130">
    <property type="entry name" value="Terpene synthase, N-terminal domain"/>
    <property type="match status" value="1"/>
</dbReference>
<dbReference type="Proteomes" id="UP000030645">
    <property type="component" value="Unassembled WGS sequence"/>
</dbReference>
<gene>
    <name evidence="7" type="ORF">L484_018307</name>
</gene>
<dbReference type="PANTHER" id="PTHR31225">
    <property type="entry name" value="OS04G0344100 PROTEIN-RELATED"/>
    <property type="match status" value="1"/>
</dbReference>
<dbReference type="InterPro" id="IPR044814">
    <property type="entry name" value="Terpene_cyclase_plant_C1"/>
</dbReference>
<dbReference type="GO" id="GO:0016102">
    <property type="term" value="P:diterpenoid biosynthetic process"/>
    <property type="evidence" value="ECO:0007669"/>
    <property type="project" value="InterPro"/>
</dbReference>
<dbReference type="Pfam" id="PF01397">
    <property type="entry name" value="Terpene_synth"/>
    <property type="match status" value="1"/>
</dbReference>
<comment type="cofactor">
    <cofactor evidence="1">
        <name>Mg(2+)</name>
        <dbReference type="ChEBI" id="CHEBI:18420"/>
    </cofactor>
</comment>
<evidence type="ECO:0000313" key="8">
    <source>
        <dbReference type="Proteomes" id="UP000030645"/>
    </source>
</evidence>
<organism evidence="7 8">
    <name type="scientific">Morus notabilis</name>
    <dbReference type="NCBI Taxonomy" id="981085"/>
    <lineage>
        <taxon>Eukaryota</taxon>
        <taxon>Viridiplantae</taxon>
        <taxon>Streptophyta</taxon>
        <taxon>Embryophyta</taxon>
        <taxon>Tracheophyta</taxon>
        <taxon>Spermatophyta</taxon>
        <taxon>Magnoliopsida</taxon>
        <taxon>eudicotyledons</taxon>
        <taxon>Gunneridae</taxon>
        <taxon>Pentapetalae</taxon>
        <taxon>rosids</taxon>
        <taxon>fabids</taxon>
        <taxon>Rosales</taxon>
        <taxon>Moraceae</taxon>
        <taxon>Moreae</taxon>
        <taxon>Morus</taxon>
    </lineage>
</organism>
<dbReference type="SUPFAM" id="SSF48239">
    <property type="entry name" value="Terpenoid cyclases/Protein prenyltransferases"/>
    <property type="match status" value="1"/>
</dbReference>
<protein>
    <submittedName>
        <fullName evidence="7">R-linalool synthase</fullName>
    </submittedName>
</protein>
<evidence type="ECO:0000259" key="5">
    <source>
        <dbReference type="Pfam" id="PF01397"/>
    </source>
</evidence>
<evidence type="ECO:0000256" key="1">
    <source>
        <dbReference type="ARBA" id="ARBA00001946"/>
    </source>
</evidence>
<proteinExistence type="predicted"/>
<dbReference type="Pfam" id="PF03936">
    <property type="entry name" value="Terpene_synth_C"/>
    <property type="match status" value="1"/>
</dbReference>
<dbReference type="GO" id="GO:0010333">
    <property type="term" value="F:terpene synthase activity"/>
    <property type="evidence" value="ECO:0007669"/>
    <property type="project" value="InterPro"/>
</dbReference>
<dbReference type="EMBL" id="KE345991">
    <property type="protein sequence ID" value="EXC23176.1"/>
    <property type="molecule type" value="Genomic_DNA"/>
</dbReference>
<keyword evidence="8" id="KW-1185">Reference proteome</keyword>
<dbReference type="SUPFAM" id="SSF48576">
    <property type="entry name" value="Terpenoid synthases"/>
    <property type="match status" value="1"/>
</dbReference>
<dbReference type="eggNOG" id="ENOG502QW72">
    <property type="taxonomic scope" value="Eukaryota"/>
</dbReference>
<dbReference type="InterPro" id="IPR001906">
    <property type="entry name" value="Terpene_synth_N"/>
</dbReference>
<dbReference type="AlphaFoldDB" id="W9SDA4"/>
<keyword evidence="3" id="KW-0460">Magnesium</keyword>
<dbReference type="KEGG" id="mnt:21401282"/>
<dbReference type="Gene3D" id="1.10.600.10">
    <property type="entry name" value="Farnesyl Diphosphate Synthase"/>
    <property type="match status" value="1"/>
</dbReference>
<evidence type="ECO:0000256" key="2">
    <source>
        <dbReference type="ARBA" id="ARBA00022723"/>
    </source>
</evidence>
<keyword evidence="2" id="KW-0479">Metal-binding</keyword>
<reference evidence="8" key="1">
    <citation type="submission" date="2013-01" db="EMBL/GenBank/DDBJ databases">
        <title>Draft Genome Sequence of a Mulberry Tree, Morus notabilis C.K. Schneid.</title>
        <authorList>
            <person name="He N."/>
            <person name="Zhao S."/>
        </authorList>
    </citation>
    <scope>NUCLEOTIDE SEQUENCE</scope>
</reference>
<dbReference type="InterPro" id="IPR036965">
    <property type="entry name" value="Terpene_synth_N_sf"/>
</dbReference>
<keyword evidence="4" id="KW-0456">Lyase</keyword>
<dbReference type="SFLD" id="SFLDG01019">
    <property type="entry name" value="Terpene_Cyclase_Like_1_C_Termi"/>
    <property type="match status" value="1"/>
</dbReference>
<dbReference type="FunFam" id="1.10.600.10:FF:000007">
    <property type="entry name" value="Isoprene synthase, chloroplastic"/>
    <property type="match status" value="1"/>
</dbReference>
<dbReference type="InterPro" id="IPR008930">
    <property type="entry name" value="Terpenoid_cyclase/PrenylTrfase"/>
</dbReference>
<accession>W9SDA4</accession>
<dbReference type="InterPro" id="IPR034741">
    <property type="entry name" value="Terpene_cyclase-like_1_C"/>
</dbReference>
<dbReference type="InterPro" id="IPR050148">
    <property type="entry name" value="Terpene_synthase-like"/>
</dbReference>
<dbReference type="GO" id="GO:0000287">
    <property type="term" value="F:magnesium ion binding"/>
    <property type="evidence" value="ECO:0007669"/>
    <property type="project" value="InterPro"/>
</dbReference>
<dbReference type="SFLD" id="SFLDS00005">
    <property type="entry name" value="Isoprenoid_Synthase_Type_I"/>
    <property type="match status" value="1"/>
</dbReference>
<sequence length="583" mass="67044">MSGLTKLPFAVSIREAYSPKKKLNFARHSDSLSCKCQSQLSPTTQPSTLEISHNETLLKSLVLHQEVVSNQAYHHEHDPSSVSSTSDELIAKIKKALREPSSQRAKMKLVDVIQRLGVGHHFEKEIRLLLEGFLDYNSNEGLYDAALRFRLLRHNGLPTSSDVFDKFMNNKGDFKESLRQDIWGMLSLYEASYLGAKGEDKLLKAMEFTRSHLKQSLPSLPPQLQTQIAKSLELPRHLRMATLEARNYIDEYSQESNHSLALLELAELEFSELQSLHRKELAEIIIWWKQLGLVEKLGFARDRPFECFLWTVGVFPEASYSNIRIELAKTVCILLVLDDIYDTYGSLDELILFNDAIKRWELSAMEQLPAYMKICYMALYNTTNEIAYRVLKEHGWCISAHLKRTWIDIFEAFLTEAEWCNRRYTPTLEQYLTNGVTSGGSYMALVHSFFLIGHDVTDETVSMMEPYPELFSCSGKILRLWDDLGTAKEEQERGDVASSMECYMKENNVELEDEARKHIKKMIGNLWMELNEHLMAPSALPRSITKACFNLARTAQIIYQHGDDETFFSVEDHVQSLFFTPCK</sequence>
<feature type="domain" description="Terpene synthase metal-binding" evidence="6">
    <location>
        <begin position="289"/>
        <end position="528"/>
    </location>
</feature>
<dbReference type="OrthoDB" id="1936865at2759"/>
<evidence type="ECO:0000259" key="6">
    <source>
        <dbReference type="Pfam" id="PF03936"/>
    </source>
</evidence>
<name>W9SDA4_9ROSA</name>
<dbReference type="InterPro" id="IPR005630">
    <property type="entry name" value="Terpene_synthase_metal-bd"/>
</dbReference>
<dbReference type="InterPro" id="IPR008949">
    <property type="entry name" value="Isoprenoid_synthase_dom_sf"/>
</dbReference>
<evidence type="ECO:0000313" key="7">
    <source>
        <dbReference type="EMBL" id="EXC23176.1"/>
    </source>
</evidence>
<evidence type="ECO:0000256" key="3">
    <source>
        <dbReference type="ARBA" id="ARBA00022842"/>
    </source>
</evidence>
<evidence type="ECO:0000256" key="4">
    <source>
        <dbReference type="ARBA" id="ARBA00023239"/>
    </source>
</evidence>
<feature type="domain" description="Terpene synthase N-terminal" evidence="5">
    <location>
        <begin position="78"/>
        <end position="232"/>
    </location>
</feature>
<dbReference type="CDD" id="cd00684">
    <property type="entry name" value="Terpene_cyclase_plant_C1"/>
    <property type="match status" value="1"/>
</dbReference>
<dbReference type="PANTHER" id="PTHR31225:SF137">
    <property type="entry name" value="TERPENE SYNTHASE 11-RELATED"/>
    <property type="match status" value="1"/>
</dbReference>